<dbReference type="EMBL" id="LXQA010847063">
    <property type="protein sequence ID" value="MCI73813.1"/>
    <property type="molecule type" value="Genomic_DNA"/>
</dbReference>
<proteinExistence type="predicted"/>
<name>A0A392UJK6_9FABA</name>
<dbReference type="AlphaFoldDB" id="A0A392UJK6"/>
<protein>
    <submittedName>
        <fullName evidence="1">Uncharacterized protein</fullName>
    </submittedName>
</protein>
<organism evidence="1 2">
    <name type="scientific">Trifolium medium</name>
    <dbReference type="NCBI Taxonomy" id="97028"/>
    <lineage>
        <taxon>Eukaryota</taxon>
        <taxon>Viridiplantae</taxon>
        <taxon>Streptophyta</taxon>
        <taxon>Embryophyta</taxon>
        <taxon>Tracheophyta</taxon>
        <taxon>Spermatophyta</taxon>
        <taxon>Magnoliopsida</taxon>
        <taxon>eudicotyledons</taxon>
        <taxon>Gunneridae</taxon>
        <taxon>Pentapetalae</taxon>
        <taxon>rosids</taxon>
        <taxon>fabids</taxon>
        <taxon>Fabales</taxon>
        <taxon>Fabaceae</taxon>
        <taxon>Papilionoideae</taxon>
        <taxon>50 kb inversion clade</taxon>
        <taxon>NPAAA clade</taxon>
        <taxon>Hologalegina</taxon>
        <taxon>IRL clade</taxon>
        <taxon>Trifolieae</taxon>
        <taxon>Trifolium</taxon>
    </lineage>
</organism>
<evidence type="ECO:0000313" key="2">
    <source>
        <dbReference type="Proteomes" id="UP000265520"/>
    </source>
</evidence>
<sequence>SIPIFFMSFMKMPALVIKKVTYSKGISLERGERWEETWLGQVEGGVSREEEGGLGVRDFA</sequence>
<keyword evidence="2" id="KW-1185">Reference proteome</keyword>
<accession>A0A392UJK6</accession>
<evidence type="ECO:0000313" key="1">
    <source>
        <dbReference type="EMBL" id="MCI73813.1"/>
    </source>
</evidence>
<dbReference type="Proteomes" id="UP000265520">
    <property type="component" value="Unassembled WGS sequence"/>
</dbReference>
<reference evidence="1 2" key="1">
    <citation type="journal article" date="2018" name="Front. Plant Sci.">
        <title>Red Clover (Trifolium pratense) and Zigzag Clover (T. medium) - A Picture of Genomic Similarities and Differences.</title>
        <authorList>
            <person name="Dluhosova J."/>
            <person name="Istvanek J."/>
            <person name="Nedelnik J."/>
            <person name="Repkova J."/>
        </authorList>
    </citation>
    <scope>NUCLEOTIDE SEQUENCE [LARGE SCALE GENOMIC DNA]</scope>
    <source>
        <strain evidence="2">cv. 10/8</strain>
        <tissue evidence="1">Leaf</tissue>
    </source>
</reference>
<comment type="caution">
    <text evidence="1">The sequence shown here is derived from an EMBL/GenBank/DDBJ whole genome shotgun (WGS) entry which is preliminary data.</text>
</comment>
<feature type="non-terminal residue" evidence="1">
    <location>
        <position position="1"/>
    </location>
</feature>